<dbReference type="PANTHER" id="PTHR33648:SF15">
    <property type="entry name" value="OS04G0572800 PROTEIN"/>
    <property type="match status" value="1"/>
</dbReference>
<comment type="caution">
    <text evidence="1">The sequence shown here is derived from an EMBL/GenBank/DDBJ whole genome shotgun (WGS) entry which is preliminary data.</text>
</comment>
<gene>
    <name evidence="1" type="ORF">KC19_1G327000</name>
</gene>
<dbReference type="EMBL" id="CM026421">
    <property type="protein sequence ID" value="KAG0593401.1"/>
    <property type="molecule type" value="Genomic_DNA"/>
</dbReference>
<organism evidence="1 2">
    <name type="scientific">Ceratodon purpureus</name>
    <name type="common">Fire moss</name>
    <name type="synonym">Dicranum purpureum</name>
    <dbReference type="NCBI Taxonomy" id="3225"/>
    <lineage>
        <taxon>Eukaryota</taxon>
        <taxon>Viridiplantae</taxon>
        <taxon>Streptophyta</taxon>
        <taxon>Embryophyta</taxon>
        <taxon>Bryophyta</taxon>
        <taxon>Bryophytina</taxon>
        <taxon>Bryopsida</taxon>
        <taxon>Dicranidae</taxon>
        <taxon>Pseudoditrichales</taxon>
        <taxon>Ditrichaceae</taxon>
        <taxon>Ceratodon</taxon>
    </lineage>
</organism>
<sequence length="156" mass="17230">MPCHDMASLLSPKSLSRSLSLELLHSLAIPSLLSPLLRCAAFLFPDYNPHPAMATTTHARILACTAMVFFLLLTTSIPVAEGRILRGCPCGETYVVKGGESLQMISEKCNDQFILENNPHIVDHDDLFEGQFLKMDCTQRKINLCDITGALPSYFC</sequence>
<reference evidence="1" key="1">
    <citation type="submission" date="2020-06" db="EMBL/GenBank/DDBJ databases">
        <title>WGS assembly of Ceratodon purpureus strain R40.</title>
        <authorList>
            <person name="Carey S.B."/>
            <person name="Jenkins J."/>
            <person name="Shu S."/>
            <person name="Lovell J.T."/>
            <person name="Sreedasyam A."/>
            <person name="Maumus F."/>
            <person name="Tiley G.P."/>
            <person name="Fernandez-Pozo N."/>
            <person name="Barry K."/>
            <person name="Chen C."/>
            <person name="Wang M."/>
            <person name="Lipzen A."/>
            <person name="Daum C."/>
            <person name="Saski C.A."/>
            <person name="Payton A.C."/>
            <person name="Mcbreen J.C."/>
            <person name="Conrad R.E."/>
            <person name="Kollar L.M."/>
            <person name="Olsson S."/>
            <person name="Huttunen S."/>
            <person name="Landis J.B."/>
            <person name="Wickett N.J."/>
            <person name="Johnson M.G."/>
            <person name="Rensing S.A."/>
            <person name="Grimwood J."/>
            <person name="Schmutz J."/>
            <person name="Mcdaniel S.F."/>
        </authorList>
    </citation>
    <scope>NUCLEOTIDE SEQUENCE</scope>
    <source>
        <strain evidence="1">R40</strain>
    </source>
</reference>
<dbReference type="OrthoDB" id="1417267at2759"/>
<dbReference type="PANTHER" id="PTHR33648">
    <property type="entry name" value="EMBRYO SAC 1"/>
    <property type="match status" value="1"/>
</dbReference>
<dbReference type="AlphaFoldDB" id="A0A8T0JFF7"/>
<accession>A0A8T0JFF7</accession>
<dbReference type="Proteomes" id="UP000822688">
    <property type="component" value="Chromosome 1"/>
</dbReference>
<proteinExistence type="predicted"/>
<evidence type="ECO:0000313" key="1">
    <source>
        <dbReference type="EMBL" id="KAG0593401.1"/>
    </source>
</evidence>
<protein>
    <recommendedName>
        <fullName evidence="3">LysM domain-containing protein</fullName>
    </recommendedName>
</protein>
<name>A0A8T0JFF7_CERPU</name>
<evidence type="ECO:0008006" key="3">
    <source>
        <dbReference type="Google" id="ProtNLM"/>
    </source>
</evidence>
<keyword evidence="2" id="KW-1185">Reference proteome</keyword>
<evidence type="ECO:0000313" key="2">
    <source>
        <dbReference type="Proteomes" id="UP000822688"/>
    </source>
</evidence>